<keyword evidence="4 6" id="KW-1133">Transmembrane helix</keyword>
<dbReference type="InterPro" id="IPR045863">
    <property type="entry name" value="CorA_TM1_TM2"/>
</dbReference>
<dbReference type="SUPFAM" id="SSF144083">
    <property type="entry name" value="Magnesium transport protein CorA, transmembrane region"/>
    <property type="match status" value="1"/>
</dbReference>
<dbReference type="Gramene" id="Psat02G0382400-T1">
    <property type="protein sequence ID" value="KAI5437853.1"/>
    <property type="gene ID" value="KIW84_023824"/>
</dbReference>
<sequence>MYNAMEETQGEFYASDLPEYDFNRQGNHRTGITGLKKRGHVSRSWIKIDQDGNSEVVTLDKATIMRDCSLPSRDLRLLDPMFIYPSSILGREMAIVVNLEQIRCIITADEVILMNSLDGTVGRYRSQLCNRLRKEKSDDLPFEFRALELALELTCTSLDAQVNELEMEIYPVLDELASSISTLLLERVRRFKGHLLALTQRVQKVRDEIEHLMDDDGDMAEMCLTEKRRRSDAYPSSDFNLSRTSSGKVISKSDSTSPEQSLSGLQMLRRTFSSSIGNSSKYGSSTSSSDNGERIQPLEMLLEAYFIVIDNTLNTLSSLKEYIDDTEDFLNIKLGNIQNLLIKFEMLLTAATLVAAIFTAVAGVFGMNFQTSVFDYSSGFNWVLVITGIGCVALYFSLLSYFRYKKVLPE</sequence>
<name>A0A9D4YGG3_PEA</name>
<keyword evidence="3 6" id="KW-0812">Transmembrane</keyword>
<dbReference type="AlphaFoldDB" id="A0A9D4YGG3"/>
<evidence type="ECO:0000256" key="6">
    <source>
        <dbReference type="RuleBase" id="RU366041"/>
    </source>
</evidence>
<dbReference type="Gene3D" id="1.20.58.340">
    <property type="entry name" value="Magnesium transport protein CorA, transmembrane region"/>
    <property type="match status" value="2"/>
</dbReference>
<evidence type="ECO:0000256" key="7">
    <source>
        <dbReference type="SAM" id="MobiDB-lite"/>
    </source>
</evidence>
<evidence type="ECO:0000256" key="4">
    <source>
        <dbReference type="ARBA" id="ARBA00022989"/>
    </source>
</evidence>
<protein>
    <recommendedName>
        <fullName evidence="6">Magnesium transporter</fullName>
    </recommendedName>
</protein>
<reference evidence="8 9" key="1">
    <citation type="journal article" date="2022" name="Nat. Genet.">
        <title>Improved pea reference genome and pan-genome highlight genomic features and evolutionary characteristics.</title>
        <authorList>
            <person name="Yang T."/>
            <person name="Liu R."/>
            <person name="Luo Y."/>
            <person name="Hu S."/>
            <person name="Wang D."/>
            <person name="Wang C."/>
            <person name="Pandey M.K."/>
            <person name="Ge S."/>
            <person name="Xu Q."/>
            <person name="Li N."/>
            <person name="Li G."/>
            <person name="Huang Y."/>
            <person name="Saxena R.K."/>
            <person name="Ji Y."/>
            <person name="Li M."/>
            <person name="Yan X."/>
            <person name="He Y."/>
            <person name="Liu Y."/>
            <person name="Wang X."/>
            <person name="Xiang C."/>
            <person name="Varshney R.K."/>
            <person name="Ding H."/>
            <person name="Gao S."/>
            <person name="Zong X."/>
        </authorList>
    </citation>
    <scope>NUCLEOTIDE SEQUENCE [LARGE SCALE GENOMIC DNA]</scope>
    <source>
        <strain evidence="8 9">cv. Zhongwan 6</strain>
    </source>
</reference>
<keyword evidence="9" id="KW-1185">Reference proteome</keyword>
<keyword evidence="6" id="KW-0813">Transport</keyword>
<keyword evidence="6" id="KW-0460">Magnesium</keyword>
<dbReference type="Gramene" id="PSAT_LOCUS8755_t1">
    <property type="protein sequence ID" value="CAL5188581.1"/>
    <property type="gene ID" value="PSAT_LOCUS8755"/>
</dbReference>
<dbReference type="OrthoDB" id="10251508at2759"/>
<dbReference type="PANTHER" id="PTHR13890:SF39">
    <property type="entry name" value="MAGNESIUM TRANSPORTER MRS2-5"/>
    <property type="match status" value="1"/>
</dbReference>
<evidence type="ECO:0000256" key="2">
    <source>
        <dbReference type="ARBA" id="ARBA00007535"/>
    </source>
</evidence>
<keyword evidence="6" id="KW-0406">Ion transport</keyword>
<organism evidence="8 9">
    <name type="scientific">Pisum sativum</name>
    <name type="common">Garden pea</name>
    <name type="synonym">Lathyrus oleraceus</name>
    <dbReference type="NCBI Taxonomy" id="3888"/>
    <lineage>
        <taxon>Eukaryota</taxon>
        <taxon>Viridiplantae</taxon>
        <taxon>Streptophyta</taxon>
        <taxon>Embryophyta</taxon>
        <taxon>Tracheophyta</taxon>
        <taxon>Spermatophyta</taxon>
        <taxon>Magnoliopsida</taxon>
        <taxon>eudicotyledons</taxon>
        <taxon>Gunneridae</taxon>
        <taxon>Pentapetalae</taxon>
        <taxon>rosids</taxon>
        <taxon>fabids</taxon>
        <taxon>Fabales</taxon>
        <taxon>Fabaceae</taxon>
        <taxon>Papilionoideae</taxon>
        <taxon>50 kb inversion clade</taxon>
        <taxon>NPAAA clade</taxon>
        <taxon>Hologalegina</taxon>
        <taxon>IRL clade</taxon>
        <taxon>Fabeae</taxon>
        <taxon>Lathyrus</taxon>
    </lineage>
</organism>
<feature type="compositionally biased region" description="Polar residues" evidence="7">
    <location>
        <begin position="237"/>
        <end position="262"/>
    </location>
</feature>
<gene>
    <name evidence="8" type="ORF">KIW84_023824</name>
</gene>
<comment type="caution">
    <text evidence="8">The sequence shown here is derived from an EMBL/GenBank/DDBJ whole genome shotgun (WGS) entry which is preliminary data.</text>
</comment>
<keyword evidence="5 6" id="KW-0472">Membrane</keyword>
<evidence type="ECO:0000313" key="8">
    <source>
        <dbReference type="EMBL" id="KAI5437853.1"/>
    </source>
</evidence>
<dbReference type="EMBL" id="JAMSHJ010000002">
    <property type="protein sequence ID" value="KAI5437853.1"/>
    <property type="molecule type" value="Genomic_DNA"/>
</dbReference>
<feature type="transmembrane region" description="Helical" evidence="6">
    <location>
        <begin position="379"/>
        <end position="402"/>
    </location>
</feature>
<dbReference type="GO" id="GO:0016020">
    <property type="term" value="C:membrane"/>
    <property type="evidence" value="ECO:0007669"/>
    <property type="project" value="UniProtKB-SubCell"/>
</dbReference>
<dbReference type="Gramene" id="Psat2g130680.1">
    <property type="protein sequence ID" value="Psat2g130680.1.cds"/>
    <property type="gene ID" value="Psat2g130680"/>
</dbReference>
<dbReference type="GO" id="GO:0015095">
    <property type="term" value="F:magnesium ion transmembrane transporter activity"/>
    <property type="evidence" value="ECO:0007669"/>
    <property type="project" value="TreeGrafter"/>
</dbReference>
<dbReference type="FunFam" id="2.40.128.330:FF:000001">
    <property type="entry name" value="Magnesium transporter MRS2-1"/>
    <property type="match status" value="1"/>
</dbReference>
<dbReference type="PANTHER" id="PTHR13890">
    <property type="entry name" value="RNA SPLICING PROTEIN MRS2, MITOCHONDRIAL"/>
    <property type="match status" value="1"/>
</dbReference>
<dbReference type="InterPro" id="IPR039204">
    <property type="entry name" value="MRS2-like"/>
</dbReference>
<dbReference type="Gene3D" id="2.40.128.330">
    <property type="match status" value="1"/>
</dbReference>
<proteinExistence type="inferred from homology"/>
<evidence type="ECO:0000256" key="5">
    <source>
        <dbReference type="ARBA" id="ARBA00023136"/>
    </source>
</evidence>
<evidence type="ECO:0000256" key="3">
    <source>
        <dbReference type="ARBA" id="ARBA00022692"/>
    </source>
</evidence>
<dbReference type="Pfam" id="PF22099">
    <property type="entry name" value="MRS2-like"/>
    <property type="match status" value="1"/>
</dbReference>
<feature type="region of interest" description="Disordered" evidence="7">
    <location>
        <begin position="227"/>
        <end position="262"/>
    </location>
</feature>
<dbReference type="CDD" id="cd12823">
    <property type="entry name" value="Mrs2_Mfm1p-like"/>
    <property type="match status" value="1"/>
</dbReference>
<feature type="transmembrane region" description="Helical" evidence="6">
    <location>
        <begin position="346"/>
        <end position="367"/>
    </location>
</feature>
<evidence type="ECO:0000313" key="9">
    <source>
        <dbReference type="Proteomes" id="UP001058974"/>
    </source>
</evidence>
<accession>A0A9D4YGG3</accession>
<comment type="similarity">
    <text evidence="2 6">Belongs to the CorA metal ion transporter (MIT) (TC 1.A.35.5) family.</text>
</comment>
<evidence type="ECO:0000256" key="1">
    <source>
        <dbReference type="ARBA" id="ARBA00004141"/>
    </source>
</evidence>
<dbReference type="Proteomes" id="UP001058974">
    <property type="component" value="Chromosome 2"/>
</dbReference>
<comment type="subcellular location">
    <subcellularLocation>
        <location evidence="1 6">Membrane</location>
        <topology evidence="1 6">Multi-pass membrane protein</topology>
    </subcellularLocation>
</comment>
<comment type="function">
    <text evidence="6">Magnesium transporter that may mediate the influx of magnesium.</text>
</comment>